<protein>
    <submittedName>
        <fullName evidence="1">Uncharacterized protein</fullName>
    </submittedName>
</protein>
<dbReference type="AlphaFoldDB" id="Q12JH6"/>
<dbReference type="Proteomes" id="UP000001982">
    <property type="component" value="Chromosome"/>
</dbReference>
<organism evidence="1 2">
    <name type="scientific">Shewanella denitrificans (strain OS217 / ATCC BAA-1090 / DSM 15013)</name>
    <dbReference type="NCBI Taxonomy" id="318161"/>
    <lineage>
        <taxon>Bacteria</taxon>
        <taxon>Pseudomonadati</taxon>
        <taxon>Pseudomonadota</taxon>
        <taxon>Gammaproteobacteria</taxon>
        <taxon>Alteromonadales</taxon>
        <taxon>Shewanellaceae</taxon>
        <taxon>Shewanella</taxon>
    </lineage>
</organism>
<accession>Q12JH6</accession>
<sequence length="379" mass="43331">MKGKKLLLTGAGLLLGYLLLFFDPTGTAHPVVPDSYQAQFTSLKQQLKNNDHDNAMAKIKQLLALKAPIGKPATLWLLEQKASIEESWLHFHSARETYYQALALKPKHKLSSHYRNRINDLDKHINAHQQERHLHSHYRDARDSGIAKRLKNNVTIAYIYLDDGRWSQWSGKARMQNHTNLEHVTNWYQQQASNYQITDLNFDIRYFYVHSPKGLSRQWLLSKDFSRYADDMLAQQLGFASIKDFVTNLSQGRADSQVALVFHTNAEARSFARTCPAGKQYQGCQIEYVMLTKIIGPTKRIDITTQTQSHEILHLFGAADLYNIQTAKDFAVTDIMNYYSADLKYASLDPITAWAIGWGELPTTPFTVEDNITPKIAVK</sequence>
<keyword evidence="2" id="KW-1185">Reference proteome</keyword>
<gene>
    <name evidence="1" type="ordered locus">Sden_3123</name>
</gene>
<evidence type="ECO:0000313" key="1">
    <source>
        <dbReference type="EMBL" id="ABE56400.1"/>
    </source>
</evidence>
<dbReference type="eggNOG" id="ENOG5033T3J">
    <property type="taxonomic scope" value="Bacteria"/>
</dbReference>
<dbReference type="KEGG" id="sdn:Sden_3123"/>
<dbReference type="OrthoDB" id="6395838at2"/>
<evidence type="ECO:0000313" key="2">
    <source>
        <dbReference type="Proteomes" id="UP000001982"/>
    </source>
</evidence>
<proteinExistence type="predicted"/>
<name>Q12JH6_SHEDO</name>
<dbReference type="EMBL" id="CP000302">
    <property type="protein sequence ID" value="ABE56400.1"/>
    <property type="molecule type" value="Genomic_DNA"/>
</dbReference>
<dbReference type="HOGENOM" id="CLU_729355_0_0_6"/>
<dbReference type="RefSeq" id="WP_011497545.1">
    <property type="nucleotide sequence ID" value="NC_007954.1"/>
</dbReference>
<reference evidence="1 2" key="1">
    <citation type="submission" date="2006-03" db="EMBL/GenBank/DDBJ databases">
        <title>Complete sequence of Shewanella denitrificans OS217.</title>
        <authorList>
            <consortium name="US DOE Joint Genome Institute"/>
            <person name="Copeland A."/>
            <person name="Lucas S."/>
            <person name="Lapidus A."/>
            <person name="Barry K."/>
            <person name="Detter J.C."/>
            <person name="Glavina del Rio T."/>
            <person name="Hammon N."/>
            <person name="Israni S."/>
            <person name="Dalin E."/>
            <person name="Tice H."/>
            <person name="Pitluck S."/>
            <person name="Brettin T."/>
            <person name="Bruce D."/>
            <person name="Han C."/>
            <person name="Tapia R."/>
            <person name="Gilna P."/>
            <person name="Kiss H."/>
            <person name="Schmutz J."/>
            <person name="Larimer F."/>
            <person name="Land M."/>
            <person name="Hauser L."/>
            <person name="Kyrpides N."/>
            <person name="Lykidis A."/>
            <person name="Richardson P."/>
        </authorList>
    </citation>
    <scope>NUCLEOTIDE SEQUENCE [LARGE SCALE GENOMIC DNA]</scope>
    <source>
        <strain evidence="2">OS217 / ATCC BAA-1090 / DSM 15013</strain>
    </source>
</reference>